<reference evidence="2 3" key="1">
    <citation type="submission" date="2017-01" db="EMBL/GenBank/DDBJ databases">
        <title>Complete genome of Tateyamaria omphalii DOK1-4 isolated from seawater in Dokdo.</title>
        <authorList>
            <person name="Kim J.H."/>
            <person name="Chi W.-J."/>
        </authorList>
    </citation>
    <scope>NUCLEOTIDE SEQUENCE [LARGE SCALE GENOMIC DNA]</scope>
    <source>
        <strain evidence="2 3">DOK1-4</strain>
    </source>
</reference>
<keyword evidence="1" id="KW-1133">Transmembrane helix</keyword>
<keyword evidence="1" id="KW-0812">Transmembrane</keyword>
<dbReference type="STRING" id="299262.BWR18_14465"/>
<protein>
    <submittedName>
        <fullName evidence="2">Uncharacterized protein</fullName>
    </submittedName>
</protein>
<dbReference type="OrthoDB" id="7866233at2"/>
<dbReference type="RefSeq" id="WP_076629176.1">
    <property type="nucleotide sequence ID" value="NZ_CP019312.1"/>
</dbReference>
<dbReference type="AlphaFoldDB" id="A0A1P8MXK0"/>
<feature type="transmembrane region" description="Helical" evidence="1">
    <location>
        <begin position="6"/>
        <end position="25"/>
    </location>
</feature>
<dbReference type="Proteomes" id="UP000186336">
    <property type="component" value="Chromosome"/>
</dbReference>
<name>A0A1P8MXK0_9RHOB</name>
<gene>
    <name evidence="2" type="ORF">BWR18_14465</name>
</gene>
<evidence type="ECO:0000256" key="1">
    <source>
        <dbReference type="SAM" id="Phobius"/>
    </source>
</evidence>
<evidence type="ECO:0000313" key="3">
    <source>
        <dbReference type="Proteomes" id="UP000186336"/>
    </source>
</evidence>
<keyword evidence="1" id="KW-0472">Membrane</keyword>
<accession>A0A1P8MXK0</accession>
<keyword evidence="3" id="KW-1185">Reference proteome</keyword>
<dbReference type="EMBL" id="CP019312">
    <property type="protein sequence ID" value="APX12753.1"/>
    <property type="molecule type" value="Genomic_DNA"/>
</dbReference>
<evidence type="ECO:0000313" key="2">
    <source>
        <dbReference type="EMBL" id="APX12753.1"/>
    </source>
</evidence>
<proteinExistence type="predicted"/>
<organism evidence="2 3">
    <name type="scientific">Tateyamaria omphalii</name>
    <dbReference type="NCBI Taxonomy" id="299262"/>
    <lineage>
        <taxon>Bacteria</taxon>
        <taxon>Pseudomonadati</taxon>
        <taxon>Pseudomonadota</taxon>
        <taxon>Alphaproteobacteria</taxon>
        <taxon>Rhodobacterales</taxon>
        <taxon>Roseobacteraceae</taxon>
        <taxon>Tateyamaria</taxon>
    </lineage>
</organism>
<dbReference type="KEGG" id="tom:BWR18_14465"/>
<sequence length="75" mass="8448">MATIALQFGIALAFMAVSAVIGYLLSRQKYRNESAAHIAMLSGETAKWRRRANVAEDRARSAENALVRERRKARR</sequence>